<dbReference type="EMBL" id="AXCM01000336">
    <property type="status" value="NOT_ANNOTATED_CDS"/>
    <property type="molecule type" value="Genomic_DNA"/>
</dbReference>
<dbReference type="VEuPathDB" id="VectorBase:ACUA018805"/>
<organism evidence="2 3">
    <name type="scientific">Anopheles culicifacies</name>
    <dbReference type="NCBI Taxonomy" id="139723"/>
    <lineage>
        <taxon>Eukaryota</taxon>
        <taxon>Metazoa</taxon>
        <taxon>Ecdysozoa</taxon>
        <taxon>Arthropoda</taxon>
        <taxon>Hexapoda</taxon>
        <taxon>Insecta</taxon>
        <taxon>Pterygota</taxon>
        <taxon>Neoptera</taxon>
        <taxon>Endopterygota</taxon>
        <taxon>Diptera</taxon>
        <taxon>Nematocera</taxon>
        <taxon>Culicoidea</taxon>
        <taxon>Culicidae</taxon>
        <taxon>Anophelinae</taxon>
        <taxon>Anopheles</taxon>
        <taxon>culicifacies species complex</taxon>
    </lineage>
</organism>
<evidence type="ECO:0000313" key="2">
    <source>
        <dbReference type="EnsemblMetazoa" id="ACUA018805-PA"/>
    </source>
</evidence>
<dbReference type="AlphaFoldDB" id="A0A182MI36"/>
<dbReference type="EnsemblMetazoa" id="ACUA018805-RA">
    <property type="protein sequence ID" value="ACUA018805-PA"/>
    <property type="gene ID" value="ACUA018805"/>
</dbReference>
<evidence type="ECO:0000313" key="3">
    <source>
        <dbReference type="Proteomes" id="UP000075883"/>
    </source>
</evidence>
<reference evidence="3" key="1">
    <citation type="submission" date="2013-09" db="EMBL/GenBank/DDBJ databases">
        <title>The Genome Sequence of Anopheles culicifacies species A.</title>
        <authorList>
            <consortium name="The Broad Institute Genomics Platform"/>
            <person name="Neafsey D.E."/>
            <person name="Besansky N."/>
            <person name="Howell P."/>
            <person name="Walton C."/>
            <person name="Young S.K."/>
            <person name="Zeng Q."/>
            <person name="Gargeya S."/>
            <person name="Fitzgerald M."/>
            <person name="Haas B."/>
            <person name="Abouelleil A."/>
            <person name="Allen A.W."/>
            <person name="Alvarado L."/>
            <person name="Arachchi H.M."/>
            <person name="Berlin A.M."/>
            <person name="Chapman S.B."/>
            <person name="Gainer-Dewar J."/>
            <person name="Goldberg J."/>
            <person name="Griggs A."/>
            <person name="Gujja S."/>
            <person name="Hansen M."/>
            <person name="Howarth C."/>
            <person name="Imamovic A."/>
            <person name="Ireland A."/>
            <person name="Larimer J."/>
            <person name="McCowan C."/>
            <person name="Murphy C."/>
            <person name="Pearson M."/>
            <person name="Poon T.W."/>
            <person name="Priest M."/>
            <person name="Roberts A."/>
            <person name="Saif S."/>
            <person name="Shea T."/>
            <person name="Sisk P."/>
            <person name="Sykes S."/>
            <person name="Wortman J."/>
            <person name="Nusbaum C."/>
            <person name="Birren B."/>
        </authorList>
    </citation>
    <scope>NUCLEOTIDE SEQUENCE [LARGE SCALE GENOMIC DNA]</scope>
    <source>
        <strain evidence="3">A-37</strain>
    </source>
</reference>
<protein>
    <submittedName>
        <fullName evidence="2">Uncharacterized protein</fullName>
    </submittedName>
</protein>
<sequence length="154" mass="16351">MATPPLLTAFASHRCRSSSIAARTARCLSLRASSRTCASSCSCVPMSIMSGFSIFSKLVSDGDRSILVAISLNRQRKDSSSVRTTLPGLGSISASNSSSCELLERSDEEVRVKIPLRSLRPPSSELGTYKGQRPSRFAVTTPTPDEAFSSGMAG</sequence>
<feature type="region of interest" description="Disordered" evidence="1">
    <location>
        <begin position="120"/>
        <end position="154"/>
    </location>
</feature>
<dbReference type="Proteomes" id="UP000075883">
    <property type="component" value="Unassembled WGS sequence"/>
</dbReference>
<evidence type="ECO:0000256" key="1">
    <source>
        <dbReference type="SAM" id="MobiDB-lite"/>
    </source>
</evidence>
<name>A0A182MI36_9DIPT</name>
<keyword evidence="3" id="KW-1185">Reference proteome</keyword>
<reference evidence="2" key="2">
    <citation type="submission" date="2020-05" db="UniProtKB">
        <authorList>
            <consortium name="EnsemblMetazoa"/>
        </authorList>
    </citation>
    <scope>IDENTIFICATION</scope>
    <source>
        <strain evidence="2">A-37</strain>
    </source>
</reference>
<proteinExistence type="predicted"/>
<accession>A0A182MI36</accession>